<keyword evidence="1" id="KW-0812">Transmembrane</keyword>
<keyword evidence="1" id="KW-0472">Membrane</keyword>
<gene>
    <name evidence="2" type="ORF">KWG56_09555</name>
</gene>
<feature type="transmembrane region" description="Helical" evidence="1">
    <location>
        <begin position="175"/>
        <end position="197"/>
    </location>
</feature>
<dbReference type="Proteomes" id="UP000824334">
    <property type="component" value="Chromosome"/>
</dbReference>
<dbReference type="EMBL" id="CP080034">
    <property type="protein sequence ID" value="QYC08890.1"/>
    <property type="molecule type" value="Genomic_DNA"/>
</dbReference>
<sequence length="210" mass="22542">MSSFEFFFSFYGLLLGLSVAELVGGFARVLHEKDRIRFGLLTPLLAMFVAIEIGTFWNQAWVIFRGAPFNTSVLLIALVIAATFYVAASITFPRVSAEGGEDKIDLDDHFWARRRLVFSCILAANLIVAMVLLVLAQLDPGFAKLASSVRLWVGTGIFVICTATAAFAPWRRAVVAALVIVLLYSLWGVLNAASALIAGGGWAPALGAGG</sequence>
<feature type="transmembrane region" description="Helical" evidence="1">
    <location>
        <begin position="149"/>
        <end position="168"/>
    </location>
</feature>
<accession>A0ABX8TEN0</accession>
<dbReference type="GeneID" id="94375512"/>
<dbReference type="RefSeq" id="WP_219354577.1">
    <property type="nucleotide sequence ID" value="NZ_CP080034.1"/>
</dbReference>
<reference evidence="2 3" key="1">
    <citation type="submission" date="2021-07" db="EMBL/GenBank/DDBJ databases">
        <title>Isolation and characterization of bacteria from a gold mining with a capacity of golden bioaccumulation.</title>
        <authorList>
            <person name="Yang X.J."/>
        </authorList>
    </citation>
    <scope>NUCLEOTIDE SEQUENCE [LARGE SCALE GENOMIC DNA]</scope>
    <source>
        <strain evidence="2 3">Au29</strain>
    </source>
</reference>
<keyword evidence="3" id="KW-1185">Reference proteome</keyword>
<feature type="transmembrane region" description="Helical" evidence="1">
    <location>
        <begin position="38"/>
        <end position="57"/>
    </location>
</feature>
<feature type="transmembrane region" description="Helical" evidence="1">
    <location>
        <begin position="6"/>
        <end position="26"/>
    </location>
</feature>
<proteinExistence type="predicted"/>
<feature type="transmembrane region" description="Helical" evidence="1">
    <location>
        <begin position="69"/>
        <end position="95"/>
    </location>
</feature>
<evidence type="ECO:0000256" key="1">
    <source>
        <dbReference type="SAM" id="Phobius"/>
    </source>
</evidence>
<feature type="transmembrane region" description="Helical" evidence="1">
    <location>
        <begin position="116"/>
        <end position="137"/>
    </location>
</feature>
<name>A0ABX8TEN0_9CAUL</name>
<evidence type="ECO:0000313" key="2">
    <source>
        <dbReference type="EMBL" id="QYC08890.1"/>
    </source>
</evidence>
<evidence type="ECO:0000313" key="3">
    <source>
        <dbReference type="Proteomes" id="UP000824334"/>
    </source>
</evidence>
<keyword evidence="1" id="KW-1133">Transmembrane helix</keyword>
<protein>
    <submittedName>
        <fullName evidence="2">Uncharacterized protein</fullName>
    </submittedName>
</protein>
<organism evidence="2 3">
    <name type="scientific">Brevundimonas nasdae</name>
    <dbReference type="NCBI Taxonomy" id="172043"/>
    <lineage>
        <taxon>Bacteria</taxon>
        <taxon>Pseudomonadati</taxon>
        <taxon>Pseudomonadota</taxon>
        <taxon>Alphaproteobacteria</taxon>
        <taxon>Caulobacterales</taxon>
        <taxon>Caulobacteraceae</taxon>
        <taxon>Brevundimonas</taxon>
    </lineage>
</organism>